<protein>
    <recommendedName>
        <fullName evidence="4">General secretion pathway GspH domain-containing protein</fullName>
    </recommendedName>
</protein>
<dbReference type="AlphaFoldDB" id="A0A1G2THL7"/>
<accession>A0A1G2THL7</accession>
<keyword evidence="1" id="KW-0812">Transmembrane</keyword>
<keyword evidence="1" id="KW-1133">Transmembrane helix</keyword>
<sequence length="153" mass="16124">MEHKGLTVLEILFAISILTLAVTIVAFSFSKLNSKQALDRSADLVVSILDDARSLTLSSKGGSQYGVQFEASQVILFKGVAYSSSDSSNVVTELNPMVGLRNVVLSGGGVSVVFERLTGNTNHAGSVEVFLKAVPETLRTISISATGVSNVIF</sequence>
<organism evidence="2 3">
    <name type="scientific">Candidatus Zambryskibacteria bacterium RIFCSPHIGHO2_02_FULL_43_14</name>
    <dbReference type="NCBI Taxonomy" id="1802748"/>
    <lineage>
        <taxon>Bacteria</taxon>
        <taxon>Candidatus Zambryskiibacteriota</taxon>
    </lineage>
</organism>
<name>A0A1G2THL7_9BACT</name>
<comment type="caution">
    <text evidence="2">The sequence shown here is derived from an EMBL/GenBank/DDBJ whole genome shotgun (WGS) entry which is preliminary data.</text>
</comment>
<dbReference type="Proteomes" id="UP000178175">
    <property type="component" value="Unassembled WGS sequence"/>
</dbReference>
<evidence type="ECO:0000313" key="3">
    <source>
        <dbReference type="Proteomes" id="UP000178175"/>
    </source>
</evidence>
<proteinExistence type="predicted"/>
<evidence type="ECO:0000256" key="1">
    <source>
        <dbReference type="SAM" id="Phobius"/>
    </source>
</evidence>
<evidence type="ECO:0008006" key="4">
    <source>
        <dbReference type="Google" id="ProtNLM"/>
    </source>
</evidence>
<keyword evidence="1" id="KW-0472">Membrane</keyword>
<evidence type="ECO:0000313" key="2">
    <source>
        <dbReference type="EMBL" id="OHA96149.1"/>
    </source>
</evidence>
<gene>
    <name evidence="2" type="ORF">A3C70_03490</name>
</gene>
<feature type="transmembrane region" description="Helical" evidence="1">
    <location>
        <begin position="6"/>
        <end position="30"/>
    </location>
</feature>
<reference evidence="2 3" key="1">
    <citation type="journal article" date="2016" name="Nat. Commun.">
        <title>Thousands of microbial genomes shed light on interconnected biogeochemical processes in an aquifer system.</title>
        <authorList>
            <person name="Anantharaman K."/>
            <person name="Brown C.T."/>
            <person name="Hug L.A."/>
            <person name="Sharon I."/>
            <person name="Castelle C.J."/>
            <person name="Probst A.J."/>
            <person name="Thomas B.C."/>
            <person name="Singh A."/>
            <person name="Wilkins M.J."/>
            <person name="Karaoz U."/>
            <person name="Brodie E.L."/>
            <person name="Williams K.H."/>
            <person name="Hubbard S.S."/>
            <person name="Banfield J.F."/>
        </authorList>
    </citation>
    <scope>NUCLEOTIDE SEQUENCE [LARGE SCALE GENOMIC DNA]</scope>
</reference>
<dbReference type="EMBL" id="MHVR01000010">
    <property type="protein sequence ID" value="OHA96149.1"/>
    <property type="molecule type" value="Genomic_DNA"/>
</dbReference>